<dbReference type="RefSeq" id="WP_085514142.1">
    <property type="nucleotide sequence ID" value="NZ_FXAP01000007.1"/>
</dbReference>
<protein>
    <submittedName>
        <fullName evidence="1">Uncharacterized protein</fullName>
    </submittedName>
</protein>
<proteinExistence type="predicted"/>
<dbReference type="AlphaFoldDB" id="A0A3N2BLC2"/>
<dbReference type="Proteomes" id="UP000266915">
    <property type="component" value="Unassembled WGS sequence"/>
</dbReference>
<accession>A0A3N2BLC2</accession>
<gene>
    <name evidence="1" type="ORF">EDD42_4030</name>
</gene>
<comment type="caution">
    <text evidence="1">The sequence shown here is derived from an EMBL/GenBank/DDBJ whole genome shotgun (WGS) entry which is preliminary data.</text>
</comment>
<organism evidence="1 2">
    <name type="scientific">Plantibacter flavus</name>
    <dbReference type="NCBI Taxonomy" id="150123"/>
    <lineage>
        <taxon>Bacteria</taxon>
        <taxon>Bacillati</taxon>
        <taxon>Actinomycetota</taxon>
        <taxon>Actinomycetes</taxon>
        <taxon>Micrococcales</taxon>
        <taxon>Microbacteriaceae</taxon>
        <taxon>Plantibacter</taxon>
    </lineage>
</organism>
<reference evidence="1 2" key="1">
    <citation type="submission" date="2018-11" db="EMBL/GenBank/DDBJ databases">
        <title>Sequencing the genomes of 1000 actinobacteria strains.</title>
        <authorList>
            <person name="Klenk H.-P."/>
        </authorList>
    </citation>
    <scope>NUCLEOTIDE SEQUENCE [LARGE SCALE GENOMIC DNA]</scope>
    <source>
        <strain evidence="1 2">DSM 14012</strain>
    </source>
</reference>
<evidence type="ECO:0000313" key="2">
    <source>
        <dbReference type="Proteomes" id="UP000266915"/>
    </source>
</evidence>
<name>A0A3N2BLC2_9MICO</name>
<keyword evidence="2" id="KW-1185">Reference proteome</keyword>
<sequence>MAPFTFFDPAVAAQAVNPSNLVVSTPPGRGALADLQSELVSRGSDYVIVSAWQDGDILALPRRDSGPVHVDPGLQGAKAIIFDDASRASASMAPLMHELVESRTILGQALPGLKTVILVHTRIDENEGRAAVAALVELPSEYKTVSISLHEEVTLPVADL</sequence>
<dbReference type="EMBL" id="RKHL01000002">
    <property type="protein sequence ID" value="ROR76077.1"/>
    <property type="molecule type" value="Genomic_DNA"/>
</dbReference>
<evidence type="ECO:0000313" key="1">
    <source>
        <dbReference type="EMBL" id="ROR76077.1"/>
    </source>
</evidence>